<evidence type="ECO:0000313" key="7">
    <source>
        <dbReference type="Proteomes" id="UP000831782"/>
    </source>
</evidence>
<dbReference type="PROSITE" id="PS01037">
    <property type="entry name" value="SBP_BACTERIAL_1"/>
    <property type="match status" value="1"/>
</dbReference>
<dbReference type="PROSITE" id="PS51257">
    <property type="entry name" value="PROKAR_LIPOPROTEIN"/>
    <property type="match status" value="1"/>
</dbReference>
<dbReference type="RefSeq" id="WP_244721402.1">
    <property type="nucleotide sequence ID" value="NZ_CP095072.1"/>
</dbReference>
<evidence type="ECO:0000256" key="4">
    <source>
        <dbReference type="SAM" id="MobiDB-lite"/>
    </source>
</evidence>
<sequence>MNKKLIMFVSLFLLIVLSACSNDEESAQTDTDDGKKHLLLWHYYTGSQDALNQIIEDYNQSQDDIEVKAEYVPFDEMNRQLSVGTAGDTLPDVVIADTVNNASMASMGILSDITEQVEKWGKTDQLLKGPLNSAVYQDKYYGLPLTTNALGLFYNKKLLEEAGIEAPPKTWEELEQVAAALTTDEVKGFGLSATRSEEATFQVYPFIYSAGGDYQHLDSPEVEEAFNFLKGMMDKGYMSKDIITATQDNLSRKFMEGDLAMMINGPWMIDQIAAKEDLEFGITKIPKDEQYVSVTGGDNIAITKDGDVDAAWDFVSWLFEPGQNERFAKETGYYPTRADVLDQAEYWQTEQYFKDFVPIMEEAVARGPSADWPNVSEAIQISLQEVLTGTKPTAESLKDAAEKVEELESEEE</sequence>
<name>A0ABY4EYM8_9BACI</name>
<reference evidence="6 7" key="1">
    <citation type="submission" date="2022-04" db="EMBL/GenBank/DDBJ databases">
        <title>Gracilibacillus sp. isolated from saltern.</title>
        <authorList>
            <person name="Won M."/>
            <person name="Lee C.-M."/>
            <person name="Woen H.-Y."/>
            <person name="Kwon S.-W."/>
        </authorList>
    </citation>
    <scope>NUCLEOTIDE SEQUENCE [LARGE SCALE GENOMIC DNA]</scope>
    <source>
        <strain evidence="6 7">SSWR10-1</strain>
    </source>
</reference>
<dbReference type="InterPro" id="IPR006059">
    <property type="entry name" value="SBP"/>
</dbReference>
<feature type="compositionally biased region" description="Basic and acidic residues" evidence="4">
    <location>
        <begin position="396"/>
        <end position="406"/>
    </location>
</feature>
<feature type="region of interest" description="Disordered" evidence="4">
    <location>
        <begin position="392"/>
        <end position="412"/>
    </location>
</feature>
<evidence type="ECO:0000256" key="5">
    <source>
        <dbReference type="SAM" id="SignalP"/>
    </source>
</evidence>
<comment type="similarity">
    <text evidence="1">Belongs to the bacterial solute-binding protein 1 family.</text>
</comment>
<evidence type="ECO:0000313" key="6">
    <source>
        <dbReference type="EMBL" id="UOQ49395.1"/>
    </source>
</evidence>
<keyword evidence="7" id="KW-1185">Reference proteome</keyword>
<dbReference type="EMBL" id="CP095072">
    <property type="protein sequence ID" value="UOQ49395.1"/>
    <property type="molecule type" value="Genomic_DNA"/>
</dbReference>
<keyword evidence="3 5" id="KW-0732">Signal</keyword>
<evidence type="ECO:0000256" key="3">
    <source>
        <dbReference type="ARBA" id="ARBA00022729"/>
    </source>
</evidence>
<keyword evidence="2" id="KW-0813">Transport</keyword>
<feature type="signal peptide" evidence="5">
    <location>
        <begin position="1"/>
        <end position="21"/>
    </location>
</feature>
<dbReference type="InterPro" id="IPR006061">
    <property type="entry name" value="SBP_1_CS"/>
</dbReference>
<dbReference type="CDD" id="cd14748">
    <property type="entry name" value="PBP2_UgpB"/>
    <property type="match status" value="1"/>
</dbReference>
<protein>
    <submittedName>
        <fullName evidence="6">ABC transporter substrate-binding protein</fullName>
    </submittedName>
</protein>
<evidence type="ECO:0000256" key="2">
    <source>
        <dbReference type="ARBA" id="ARBA00022448"/>
    </source>
</evidence>
<organism evidence="6 7">
    <name type="scientific">Gracilibacillus caseinilyticus</name>
    <dbReference type="NCBI Taxonomy" id="2932256"/>
    <lineage>
        <taxon>Bacteria</taxon>
        <taxon>Bacillati</taxon>
        <taxon>Bacillota</taxon>
        <taxon>Bacilli</taxon>
        <taxon>Bacillales</taxon>
        <taxon>Bacillaceae</taxon>
        <taxon>Gracilibacillus</taxon>
    </lineage>
</organism>
<dbReference type="Pfam" id="PF13416">
    <property type="entry name" value="SBP_bac_8"/>
    <property type="match status" value="1"/>
</dbReference>
<dbReference type="Gene3D" id="3.40.190.10">
    <property type="entry name" value="Periplasmic binding protein-like II"/>
    <property type="match status" value="2"/>
</dbReference>
<accession>A0ABY4EYM8</accession>
<evidence type="ECO:0000256" key="1">
    <source>
        <dbReference type="ARBA" id="ARBA00008520"/>
    </source>
</evidence>
<dbReference type="PANTHER" id="PTHR30061:SF50">
    <property type="entry name" value="MALTOSE_MALTODEXTRIN-BINDING PERIPLASMIC PROTEIN"/>
    <property type="match status" value="1"/>
</dbReference>
<gene>
    <name evidence="6" type="ORF">MUN88_04625</name>
</gene>
<dbReference type="PANTHER" id="PTHR30061">
    <property type="entry name" value="MALTOSE-BINDING PERIPLASMIC PROTEIN"/>
    <property type="match status" value="1"/>
</dbReference>
<feature type="chain" id="PRO_5047154260" evidence="5">
    <location>
        <begin position="22"/>
        <end position="412"/>
    </location>
</feature>
<proteinExistence type="inferred from homology"/>
<dbReference type="Proteomes" id="UP000831782">
    <property type="component" value="Chromosome"/>
</dbReference>
<dbReference type="SUPFAM" id="SSF53850">
    <property type="entry name" value="Periplasmic binding protein-like II"/>
    <property type="match status" value="1"/>
</dbReference>